<organism evidence="2 3">
    <name type="scientific">Methanosphaerula palustris (strain ATCC BAA-1556 / DSM 19958 / E1-9c)</name>
    <dbReference type="NCBI Taxonomy" id="521011"/>
    <lineage>
        <taxon>Archaea</taxon>
        <taxon>Methanobacteriati</taxon>
        <taxon>Methanobacteriota</taxon>
        <taxon>Stenosarchaea group</taxon>
        <taxon>Methanomicrobia</taxon>
        <taxon>Methanomicrobiales</taxon>
        <taxon>Methanoregulaceae</taxon>
        <taxon>Methanosphaerula</taxon>
    </lineage>
</organism>
<dbReference type="InterPro" id="IPR050128">
    <property type="entry name" value="Sulfate_adenylyltrnsfr_sub2"/>
</dbReference>
<dbReference type="NCBIfam" id="TIGR03183">
    <property type="entry name" value="DNA_S_dndC"/>
    <property type="match status" value="1"/>
</dbReference>
<evidence type="ECO:0000313" key="3">
    <source>
        <dbReference type="Proteomes" id="UP000002457"/>
    </source>
</evidence>
<dbReference type="REBASE" id="211872">
    <property type="entry name" value="M.MpaEDndCP"/>
</dbReference>
<dbReference type="OrthoDB" id="5817at2157"/>
<dbReference type="AlphaFoldDB" id="B8GHV9"/>
<dbReference type="GO" id="GO:0016740">
    <property type="term" value="F:transferase activity"/>
    <property type="evidence" value="ECO:0007669"/>
    <property type="project" value="UniProtKB-KW"/>
</dbReference>
<dbReference type="PANTHER" id="PTHR43196">
    <property type="entry name" value="SULFATE ADENYLYLTRANSFERASE SUBUNIT 2"/>
    <property type="match status" value="1"/>
</dbReference>
<dbReference type="InterPro" id="IPR002500">
    <property type="entry name" value="PAPS_reduct_dom"/>
</dbReference>
<dbReference type="EMBL" id="CP001338">
    <property type="protein sequence ID" value="ACL16699.1"/>
    <property type="molecule type" value="Genomic_DNA"/>
</dbReference>
<dbReference type="STRING" id="521011.Mpal_1368"/>
<dbReference type="InterPro" id="IPR014729">
    <property type="entry name" value="Rossmann-like_a/b/a_fold"/>
</dbReference>
<reference evidence="2 3" key="1">
    <citation type="journal article" date="2015" name="Genome Announc.">
        <title>Complete Genome Sequence of Methanosphaerula palustris E1-9CT, a Hydrogenotrophic Methanogen Isolated from a Minerotrophic Fen Peatland.</title>
        <authorList>
            <person name="Cadillo-Quiroz H."/>
            <person name="Browne P."/>
            <person name="Kyrpides N."/>
            <person name="Woyke T."/>
            <person name="Goodwin L."/>
            <person name="Detter C."/>
            <person name="Yavitt J.B."/>
            <person name="Zinder S.H."/>
        </authorList>
    </citation>
    <scope>NUCLEOTIDE SEQUENCE [LARGE SCALE GENOMIC DNA]</scope>
    <source>
        <strain evidence="3">ATCC BAA-1556 / DSM 19958 / E1-9c</strain>
    </source>
</reference>
<accession>B8GHV9</accession>
<protein>
    <submittedName>
        <fullName evidence="2">Sulfurtransferase DndC</fullName>
    </submittedName>
</protein>
<keyword evidence="3" id="KW-1185">Reference proteome</keyword>
<dbReference type="Proteomes" id="UP000002457">
    <property type="component" value="Chromosome"/>
</dbReference>
<dbReference type="NCBIfam" id="NF005316">
    <property type="entry name" value="PRK06850.1"/>
    <property type="match status" value="1"/>
</dbReference>
<dbReference type="KEGG" id="mpl:Mpal_1368"/>
<dbReference type="eggNOG" id="arCOG00073">
    <property type="taxonomic scope" value="Archaea"/>
</dbReference>
<dbReference type="Pfam" id="PF01507">
    <property type="entry name" value="PAPS_reduct"/>
    <property type="match status" value="1"/>
</dbReference>
<dbReference type="InterPro" id="IPR017598">
    <property type="entry name" value="SulphurTrfase_DndC"/>
</dbReference>
<keyword evidence="2" id="KW-0808">Transferase</keyword>
<dbReference type="PANTHER" id="PTHR43196:SF2">
    <property type="entry name" value="PHOSPHOADENOSINE PHOSPHOSULFATE REDUCTASE"/>
    <property type="match status" value="1"/>
</dbReference>
<sequence>MSAQQTLDGKAISVFDKHGLDAIHHEIQEVYLSDNRPWVIGYSGGKDSTTTLQLVWYAIAELPEEKRSKHVFVISSDTLVETPVIVDYITSTQEKINRTAAESKMPFTAIKLKPRIVDSFWVNLIGKGYPAPSTQFRWCTERLKIRTADRFILESVTKYGEVVMVLGVRKGESSTRDQVMDQYKIQGSKLSHHSRFAQSYVYTPIEEFSVDDVWTYLLQKPSPWGNNNRDLLALYKNAQDGECPLVVDKDTTPCGNSRFGCWVCTVVAKDRSMTALIENGEDWLEPLLEFRNELADTQIPEKKHLYREYRRMNGKVKVMERADGLHIIRGPYTLDYSKYQLRKLLEAQVNVRKNGPYPNISLILPEELYEIRRIWQTQRSDWDDSVARIHKEVMGEDLGWVKDDLGAFSQSENELLKKICNDHKTPLRLVTKLLDVEQQMQGMTRRSSIYNRINEVLSEEWRSEEEIKNDMIKPDAVDSRRQIRHM</sequence>
<dbReference type="RefSeq" id="WP_012618018.1">
    <property type="nucleotide sequence ID" value="NC_011832.1"/>
</dbReference>
<feature type="domain" description="Phosphoadenosine phosphosulphate reductase" evidence="1">
    <location>
        <begin position="39"/>
        <end position="221"/>
    </location>
</feature>
<dbReference type="Gene3D" id="3.40.50.620">
    <property type="entry name" value="HUPs"/>
    <property type="match status" value="1"/>
</dbReference>
<dbReference type="GeneID" id="7269973"/>
<gene>
    <name evidence="2" type="ordered locus">Mpal_1368</name>
</gene>
<evidence type="ECO:0000259" key="1">
    <source>
        <dbReference type="Pfam" id="PF01507"/>
    </source>
</evidence>
<evidence type="ECO:0000313" key="2">
    <source>
        <dbReference type="EMBL" id="ACL16699.1"/>
    </source>
</evidence>
<dbReference type="SUPFAM" id="SSF52402">
    <property type="entry name" value="Adenine nucleotide alpha hydrolases-like"/>
    <property type="match status" value="1"/>
</dbReference>
<dbReference type="HOGENOM" id="CLU_027799_2_1_2"/>
<name>B8GHV9_METPE</name>
<proteinExistence type="predicted"/>